<dbReference type="EMBL" id="LJHD01000242">
    <property type="protein sequence ID" value="ONI40291.1"/>
    <property type="molecule type" value="Genomic_DNA"/>
</dbReference>
<proteinExistence type="predicted"/>
<sequence length="663" mass="77123">MVATIISEILKGEGNPKKIFDTDLKDYREVQPRDIVILLRAKTSAAYFEEALVKRDIEAYADTDTSFLEANEIKFMINLLQIIDNPLQDIPLLAILRSPIVGASLDDLVYIKNVAPKKHFYICLQKYLHENSYSEEGSIVSLRRFYNLLCSFRTLNTTITLEDLISRLYTESGYYRYVGMLKDGKKRQANLRLLKIHATKYEERVETGLFNFLQYIKKVDKVGDKFEQAKVSLGENVVRILTIHKSKGLEFPIVFISETQKIFNTRDLYSNILLHSELGIGVKYLEDNFRYETLPFSAIKQAIKHENLSEEMRILYVALTRAREKLFITGSVSSYVSLLQKWFKYGNRNEEKILQIGLKTNSTELNWIGNSIVSLKNVKNIVYNDNANFVFNGNSTWRIKVWNENEVQLKQSEEKLNNNLKELLNQDYTIDYSGNKDKIYDRLGFLYKYNDVINLLTATNVSRLKEIKQGHMNFEQIKPEPKFMKKNININGAAKGTLIHEVFERVDYLKCQSRGELQNEINKLINSNKLSPEVKSIINYSHLEAFAQSAIITRMRNATVSFKEKSFVYLLDAQTIDQKYNDEKVVLSGAIDACFIEDESIVLIDYKTDYINKQILEKEIDRIKNIYQFQLDLYGKALSDILDLPIKEKFIYLYSINKWVKME</sequence>
<gene>
    <name evidence="1" type="ORF">AN640_08900</name>
</gene>
<evidence type="ECO:0000313" key="2">
    <source>
        <dbReference type="Proteomes" id="UP000188637"/>
    </source>
</evidence>
<comment type="caution">
    <text evidence="1">The sequence shown here is derived from an EMBL/GenBank/DDBJ whole genome shotgun (WGS) entry which is preliminary data.</text>
</comment>
<protein>
    <submittedName>
        <fullName evidence="1">Uncharacterized protein</fullName>
    </submittedName>
</protein>
<evidence type="ECO:0000313" key="1">
    <source>
        <dbReference type="EMBL" id="ONI40291.1"/>
    </source>
</evidence>
<accession>A0ACC8XCI4</accession>
<reference evidence="1" key="1">
    <citation type="submission" date="2016-08" db="EMBL/GenBank/DDBJ databases">
        <authorList>
            <person name="Ngugi D.K."/>
            <person name="Miyake S."/>
            <person name="Stingl U."/>
        </authorList>
    </citation>
    <scope>NUCLEOTIDE SEQUENCE</scope>
    <source>
        <strain evidence="1">SCG-D08WGA-EpuloA1</strain>
    </source>
</reference>
<organism evidence="1 2">
    <name type="scientific">Candidatus Epulonipiscium fishelsonii</name>
    <dbReference type="NCBI Taxonomy" id="77094"/>
    <lineage>
        <taxon>Bacteria</taxon>
        <taxon>Bacillati</taxon>
        <taxon>Bacillota</taxon>
        <taxon>Clostridia</taxon>
        <taxon>Lachnospirales</taxon>
        <taxon>Lachnospiraceae</taxon>
        <taxon>Candidatus Epulonipiscium</taxon>
    </lineage>
</organism>
<keyword evidence="2" id="KW-1185">Reference proteome</keyword>
<dbReference type="Proteomes" id="UP000188637">
    <property type="component" value="Unassembled WGS sequence"/>
</dbReference>
<name>A0ACC8XCI4_9FIRM</name>